<gene>
    <name evidence="1" type="ORF">FHK98_09055</name>
</gene>
<sequence length="258" mass="30015">MQKNNIKNILIQALKPNRFSVMIGKIFKRFNDKQGMHSSNENLSWIESHSCEFQQLAMKLDMELWQEAECFSQKLQINSEEKLKNINYPLGGGGLYPLLYFITRYVKPSSILETGVAAGWSSCAFLEAIKINGKGKLYSSDFPYFRLPNPERYIGILVDESLKSNWDLYIDGDEKNLPMILNKLDAIDMFHYDSDKSYSGREMVMFGIETKLSQNSIILMDDIQDNSFFYDYIERNNIQEWYVFEFQGKYVGMIGSLH</sequence>
<comment type="caution">
    <text evidence="1">The sequence shown here is derived from an EMBL/GenBank/DDBJ whole genome shotgun (WGS) entry which is preliminary data.</text>
</comment>
<name>A0A838WMA6_9CYAN</name>
<organism evidence="1 2">
    <name type="scientific">Cylindrospermopsis raciborskii CS-506_A</name>
    <dbReference type="NCBI Taxonomy" id="2585140"/>
    <lineage>
        <taxon>Bacteria</taxon>
        <taxon>Bacillati</taxon>
        <taxon>Cyanobacteriota</taxon>
        <taxon>Cyanophyceae</taxon>
        <taxon>Nostocales</taxon>
        <taxon>Aphanizomenonaceae</taxon>
        <taxon>Cylindrospermopsis</taxon>
    </lineage>
</organism>
<reference evidence="1 2" key="1">
    <citation type="journal article" date="2020" name="J. Appl. Phycol.">
        <title>Morphological changes and genome evolution in Raphidiopsis raciborskii CS-506 after 23 years in culture.</title>
        <authorList>
            <person name="Willis A."/>
            <person name="Bent S.J."/>
            <person name="Jameson I.D."/>
        </authorList>
    </citation>
    <scope>NUCLEOTIDE SEQUENCE [LARGE SCALE GENOMIC DNA]</scope>
    <source>
        <strain evidence="1 2">CS-506_A</strain>
    </source>
</reference>
<dbReference type="SUPFAM" id="SSF53335">
    <property type="entry name" value="S-adenosyl-L-methionine-dependent methyltransferases"/>
    <property type="match status" value="1"/>
</dbReference>
<dbReference type="InterPro" id="IPR029063">
    <property type="entry name" value="SAM-dependent_MTases_sf"/>
</dbReference>
<dbReference type="Gene3D" id="3.40.50.150">
    <property type="entry name" value="Vaccinia Virus protein VP39"/>
    <property type="match status" value="1"/>
</dbReference>
<evidence type="ECO:0000313" key="2">
    <source>
        <dbReference type="Proteomes" id="UP000538075"/>
    </source>
</evidence>
<proteinExistence type="predicted"/>
<dbReference type="Proteomes" id="UP000538075">
    <property type="component" value="Unassembled WGS sequence"/>
</dbReference>
<accession>A0A838WMA6</accession>
<protein>
    <submittedName>
        <fullName evidence="1">Class I SAM-dependent methyltransferase</fullName>
    </submittedName>
</protein>
<keyword evidence="1" id="KW-0489">Methyltransferase</keyword>
<dbReference type="EMBL" id="VDFG01000584">
    <property type="protein sequence ID" value="MBA4465767.1"/>
    <property type="molecule type" value="Genomic_DNA"/>
</dbReference>
<keyword evidence="1" id="KW-0808">Transferase</keyword>
<evidence type="ECO:0000313" key="1">
    <source>
        <dbReference type="EMBL" id="MBA4465767.1"/>
    </source>
</evidence>
<dbReference type="GO" id="GO:0008168">
    <property type="term" value="F:methyltransferase activity"/>
    <property type="evidence" value="ECO:0007669"/>
    <property type="project" value="UniProtKB-KW"/>
</dbReference>
<dbReference type="GO" id="GO:0032259">
    <property type="term" value="P:methylation"/>
    <property type="evidence" value="ECO:0007669"/>
    <property type="project" value="UniProtKB-KW"/>
</dbReference>
<dbReference type="Pfam" id="PF13578">
    <property type="entry name" value="Methyltransf_24"/>
    <property type="match status" value="1"/>
</dbReference>
<dbReference type="AlphaFoldDB" id="A0A838WMA6"/>